<gene>
    <name evidence="1" type="ORF">Vadar_032140</name>
</gene>
<dbReference type="Proteomes" id="UP000828048">
    <property type="component" value="Chromosome 1"/>
</dbReference>
<accession>A0ACB7XWA7</accession>
<organism evidence="1 2">
    <name type="scientific">Vaccinium darrowii</name>
    <dbReference type="NCBI Taxonomy" id="229202"/>
    <lineage>
        <taxon>Eukaryota</taxon>
        <taxon>Viridiplantae</taxon>
        <taxon>Streptophyta</taxon>
        <taxon>Embryophyta</taxon>
        <taxon>Tracheophyta</taxon>
        <taxon>Spermatophyta</taxon>
        <taxon>Magnoliopsida</taxon>
        <taxon>eudicotyledons</taxon>
        <taxon>Gunneridae</taxon>
        <taxon>Pentapetalae</taxon>
        <taxon>asterids</taxon>
        <taxon>Ericales</taxon>
        <taxon>Ericaceae</taxon>
        <taxon>Vaccinioideae</taxon>
        <taxon>Vaccinieae</taxon>
        <taxon>Vaccinium</taxon>
    </lineage>
</organism>
<protein>
    <submittedName>
        <fullName evidence="1">Uncharacterized protein</fullName>
    </submittedName>
</protein>
<sequence>MEVGRQDEIHDVSLPPPNMGSMHMEFMSQAYLRNRSSEIDIEVEVETPGTNQDHPLPIFLKFFDIVYKVRISQASSINPVKAVVSKLASQLNMEQDNHKQILRGITGSIGPGEILALMGPSGSGKTTLLKIIGGRLHENVKGTITYNDIPYSPALKRRIGFVTQDDVLFPQLTVEETLVFSAFLRLPSSMSRRQKYERVEIIIKELGLERCRHTRVGGGFVKGVSGGERKRTSIGYEILVDPSLLLLDEPTSGLDSTSANRLLQILQGLAKAGRTIITTIHQPSSRMFHTFDKVLMISEGYPVYYGKARDSMEYFSSLRFIPDIAMNPAEFLLDLATGQVNDIRVPEDLCASQGMANPERAVIKYLQLKYKSLLEPKEKEENHQKARASDQLRIGVHVKKDWTISWWEQFMILSKRTLIERWRDYFDKLRLVQALGVALLLGLLWWKSKYGTEAQLRDQIGLMFYICIFWTSSSLFGAVYVFPFEKLYLVKERKADMYRLSVYYVCSTLCDMLVHVFYPCFFMAIVYFMAGFKRTVSCFFMTLSAVLLVAITSQGAGEMFGAAVLSIKTAGMIASLVLMLFLLTGGYYVQHIPKFMRWMKYTSFMYYGFRLLLKVQYSGDELYECESKGGCRSLQSSPSFDTVNLSGGLEEVWVLLAMALGYRLCAYICLRRRINACNL</sequence>
<evidence type="ECO:0000313" key="1">
    <source>
        <dbReference type="EMBL" id="KAH7844830.1"/>
    </source>
</evidence>
<keyword evidence="2" id="KW-1185">Reference proteome</keyword>
<dbReference type="EMBL" id="CM037151">
    <property type="protein sequence ID" value="KAH7844830.1"/>
    <property type="molecule type" value="Genomic_DNA"/>
</dbReference>
<evidence type="ECO:0000313" key="2">
    <source>
        <dbReference type="Proteomes" id="UP000828048"/>
    </source>
</evidence>
<proteinExistence type="predicted"/>
<name>A0ACB7XWA7_9ERIC</name>
<reference evidence="1 2" key="1">
    <citation type="journal article" date="2021" name="Hortic Res">
        <title>High-quality reference genome and annotation aids understanding of berry development for evergreen blueberry (Vaccinium darrowii).</title>
        <authorList>
            <person name="Yu J."/>
            <person name="Hulse-Kemp A.M."/>
            <person name="Babiker E."/>
            <person name="Staton M."/>
        </authorList>
    </citation>
    <scope>NUCLEOTIDE SEQUENCE [LARGE SCALE GENOMIC DNA]</scope>
    <source>
        <strain evidence="2">cv. NJ 8807/NJ 8810</strain>
        <tissue evidence="1">Young leaf</tissue>
    </source>
</reference>
<comment type="caution">
    <text evidence="1">The sequence shown here is derived from an EMBL/GenBank/DDBJ whole genome shotgun (WGS) entry which is preliminary data.</text>
</comment>